<dbReference type="RefSeq" id="WP_093031250.1">
    <property type="nucleotide sequence ID" value="NZ_FOAG01000001.1"/>
</dbReference>
<dbReference type="PANTHER" id="PTHR34227">
    <property type="entry name" value="CHAPERONE PROTEIN YCDY"/>
    <property type="match status" value="1"/>
</dbReference>
<keyword evidence="1" id="KW-0143">Chaperone</keyword>
<dbReference type="STRING" id="1287727.SAMN05443999_101429"/>
<dbReference type="PANTHER" id="PTHR34227:SF1">
    <property type="entry name" value="DIMETHYL SULFOXIDE REDUCTASE CHAPERONE-RELATED"/>
    <property type="match status" value="1"/>
</dbReference>
<sequence length="209" mass="22941">MSNQEALMQQQTAAHDIAEEDRLRADLYDYLSAILARPPAQPLLDQTAQLTGDDTDLGQAISSLARVAAVSKPRAVESEFNALFIGLGRGELLPYASYYLTGFLNEKPLASLRRDMAVRGMTRAQNVYEPEDNIASLMEMMAGMIRGRFGAPASLADQKLFFAKHIGLWAGHFFTDLEGARNSVLYASVGAVGRVFMEIEAEGFRMTAE</sequence>
<dbReference type="InterPro" id="IPR036411">
    <property type="entry name" value="TorD-like_sf"/>
</dbReference>
<evidence type="ECO:0000313" key="3">
    <source>
        <dbReference type="Proteomes" id="UP000199582"/>
    </source>
</evidence>
<dbReference type="SUPFAM" id="SSF89155">
    <property type="entry name" value="TorD-like"/>
    <property type="match status" value="1"/>
</dbReference>
<dbReference type="OrthoDB" id="8526323at2"/>
<protein>
    <submittedName>
        <fullName evidence="2">Chaperone TorD involved in molybdoenzyme TorA maturation</fullName>
    </submittedName>
</protein>
<accession>A0A1H7H4D0</accession>
<reference evidence="2 3" key="1">
    <citation type="submission" date="2016-10" db="EMBL/GenBank/DDBJ databases">
        <authorList>
            <person name="de Groot N.N."/>
        </authorList>
    </citation>
    <scope>NUCLEOTIDE SEQUENCE [LARGE SCALE GENOMIC DNA]</scope>
    <source>
        <strain evidence="2 3">DSM 100674</strain>
    </source>
</reference>
<dbReference type="Gene3D" id="1.10.3480.10">
    <property type="entry name" value="TorD-like"/>
    <property type="match status" value="1"/>
</dbReference>
<gene>
    <name evidence="2" type="ORF">SAMN05443999_101429</name>
</gene>
<dbReference type="EMBL" id="FOAG01000001">
    <property type="protein sequence ID" value="SEK43810.1"/>
    <property type="molecule type" value="Genomic_DNA"/>
</dbReference>
<evidence type="ECO:0000313" key="2">
    <source>
        <dbReference type="EMBL" id="SEK43810.1"/>
    </source>
</evidence>
<name>A0A1H7H4D0_9RHOB</name>
<dbReference type="InterPro" id="IPR020945">
    <property type="entry name" value="DMSO/NO3_reduct_chaperone"/>
</dbReference>
<proteinExistence type="predicted"/>
<dbReference type="InterPro" id="IPR050289">
    <property type="entry name" value="TorD/DmsD_chaperones"/>
</dbReference>
<dbReference type="AlphaFoldDB" id="A0A1H7H4D0"/>
<evidence type="ECO:0000256" key="1">
    <source>
        <dbReference type="ARBA" id="ARBA00023186"/>
    </source>
</evidence>
<keyword evidence="3" id="KW-1185">Reference proteome</keyword>
<dbReference type="Proteomes" id="UP000199582">
    <property type="component" value="Unassembled WGS sequence"/>
</dbReference>
<dbReference type="Pfam" id="PF02613">
    <property type="entry name" value="Nitrate_red_del"/>
    <property type="match status" value="1"/>
</dbReference>
<organism evidence="2 3">
    <name type="scientific">Roseovarius azorensis</name>
    <dbReference type="NCBI Taxonomy" id="1287727"/>
    <lineage>
        <taxon>Bacteria</taxon>
        <taxon>Pseudomonadati</taxon>
        <taxon>Pseudomonadota</taxon>
        <taxon>Alphaproteobacteria</taxon>
        <taxon>Rhodobacterales</taxon>
        <taxon>Roseobacteraceae</taxon>
        <taxon>Roseovarius</taxon>
    </lineage>
</organism>